<keyword evidence="2" id="KW-0677">Repeat</keyword>
<dbReference type="EMBL" id="DRBS01000242">
    <property type="protein sequence ID" value="HDD44456.1"/>
    <property type="molecule type" value="Genomic_DNA"/>
</dbReference>
<proteinExistence type="predicted"/>
<organism evidence="3">
    <name type="scientific">Desulfofervidus auxilii</name>
    <dbReference type="NCBI Taxonomy" id="1621989"/>
    <lineage>
        <taxon>Bacteria</taxon>
        <taxon>Pseudomonadati</taxon>
        <taxon>Thermodesulfobacteriota</taxon>
        <taxon>Candidatus Desulfofervidia</taxon>
        <taxon>Candidatus Desulfofervidales</taxon>
        <taxon>Candidatus Desulfofervidaceae</taxon>
        <taxon>Candidatus Desulfofervidus</taxon>
    </lineage>
</organism>
<reference evidence="3" key="1">
    <citation type="journal article" date="2020" name="mSystems">
        <title>Genome- and Community-Level Interaction Insights into Carbon Utilization and Element Cycling Functions of Hydrothermarchaeota in Hydrothermal Sediment.</title>
        <authorList>
            <person name="Zhou Z."/>
            <person name="Liu Y."/>
            <person name="Xu W."/>
            <person name="Pan J."/>
            <person name="Luo Z.H."/>
            <person name="Li M."/>
        </authorList>
    </citation>
    <scope>NUCLEOTIDE SEQUENCE [LARGE SCALE GENOMIC DNA]</scope>
    <source>
        <strain evidence="3">HyVt-233</strain>
    </source>
</reference>
<dbReference type="PANTHER" id="PTHR24412:SF489">
    <property type="entry name" value="RING FINGER DOMAIN AND KELCH REPEAT-CONTAINING PROTEIN DDB_G0271372"/>
    <property type="match status" value="1"/>
</dbReference>
<dbReference type="Gene3D" id="2.120.10.80">
    <property type="entry name" value="Kelch-type beta propeller"/>
    <property type="match status" value="1"/>
</dbReference>
<dbReference type="InterPro" id="IPR011043">
    <property type="entry name" value="Gal_Oxase/kelch_b-propeller"/>
</dbReference>
<comment type="caution">
    <text evidence="3">The sequence shown here is derived from an EMBL/GenBank/DDBJ whole genome shotgun (WGS) entry which is preliminary data.</text>
</comment>
<keyword evidence="1" id="KW-0880">Kelch repeat</keyword>
<name>A0A7C0U2U0_DESA2</name>
<dbReference type="Proteomes" id="UP000886289">
    <property type="component" value="Unassembled WGS sequence"/>
</dbReference>
<evidence type="ECO:0000256" key="2">
    <source>
        <dbReference type="ARBA" id="ARBA00022737"/>
    </source>
</evidence>
<evidence type="ECO:0000313" key="3">
    <source>
        <dbReference type="EMBL" id="HDD44456.1"/>
    </source>
</evidence>
<evidence type="ECO:0000256" key="1">
    <source>
        <dbReference type="ARBA" id="ARBA00022441"/>
    </source>
</evidence>
<dbReference type="AlphaFoldDB" id="A0A7C0U2U0"/>
<sequence length="1140" mass="133525">DRLYFFNGDLRHLYRYYYSYKQFVQVGLDTSHYSINHPINKLRNSKLFLVSPIEATVCEDRLFIFGYYPYTEKLGGGPCNLAIDMETKEVIDLTDADPYHNLNVHYLTPISKIELISTNPDTNLSHYFLNFSPLFPYTKNQIPHPDGCGEDIANVGYPTKYSNACICEIDNKPKYIDRYGMFEISNWYEEELHGKPFSKITDSTTITPDQIAEINEILDSTSLVAIPRFQYSLQSLNYGDEVKLPIRFVWTSKGRIYIVGDDGNILRINPNDGTMFKYFSQLWEGSSIGMWDNIVYCFGGKFGGWKPYTQNGLPCPTTGTDGEQILTHNGFLKFDLNYNEFCINYLQTIPDNLTRIDYDIIRDYLTDLSQDFLTSDLDKQTLQDVKDQLYLKTQNIIADLSRRILAYETGNRPSDRAYACSCQIDNKLYILGGIHITIPPLAECPVYSVLGDFYCYDMEEQRWIQLASAPFTICYGSLVYDGNDRIFLIGGFKSFGPALDYEDHNNEIWYYKISTNTWHKYYYVPATYRGRGKATCYRINDKIIIIYGCQAIFASSGEDCPQEVDFPVDDIWILDLTKEIMYQVITAYPNEGLIVQNNLDPDDRYFQILPSRPYLYDTKSIFGMSNLALRLYTFDIVNKTFDYVSIIPDQETRWTFNIGSIDEGTGEWKPSINYPTRYLGAFYHKNRLYIVGSYKPSAGSEKEYFRLFYVNEYNQLKQIVIDFPLLKSPKVVVYDNNKYLYCFWNAYNIWRLDMDNLGDPNAWLRLPPNPDIEKDWIVIEYAFWLDDSNEIVFCSKGGTVLKFNPETNGWILIKEESWSEAEKAQDIAISENTLYYFKEKSLFGRYFDINLRQFDNFYFNLLKLRFKEFKFVEYDYLPALIKRHRLLVSNWCGHINYAWIKIVGNFDLYFDLNEYTRCHEIRVYGDDYVLNNPDNCKLIIRTKNGFQTLLNPDTIINDPEWEFDSEFFRRYRKWDFNLNDYIYTIKPPNYLKFEIPDAIKEFEVIYKPEFSESNYIAHINAIECHNINPYLVFTQNGNQIFSITIEPFETEESAVYTVTVTNSGPTMVYDVKTYIFENKQKILFSKYGTEWKFADIDDPLELVDQLYPGNSVSFLIKAKKFDEIIPLKLELVVTGKTTTQ</sequence>
<dbReference type="SUPFAM" id="SSF69322">
    <property type="entry name" value="Tricorn protease domain 2"/>
    <property type="match status" value="1"/>
</dbReference>
<dbReference type="SUPFAM" id="SSF50965">
    <property type="entry name" value="Galactose oxidase, central domain"/>
    <property type="match status" value="1"/>
</dbReference>
<protein>
    <submittedName>
        <fullName evidence="3">Uncharacterized protein</fullName>
    </submittedName>
</protein>
<accession>A0A7C0U2U0</accession>
<gene>
    <name evidence="3" type="ORF">ENG63_06320</name>
</gene>
<dbReference type="InterPro" id="IPR015915">
    <property type="entry name" value="Kelch-typ_b-propeller"/>
</dbReference>
<dbReference type="PANTHER" id="PTHR24412">
    <property type="entry name" value="KELCH PROTEIN"/>
    <property type="match status" value="1"/>
</dbReference>
<feature type="non-terminal residue" evidence="3">
    <location>
        <position position="1"/>
    </location>
</feature>
<dbReference type="Pfam" id="PF01344">
    <property type="entry name" value="Kelch_1"/>
    <property type="match status" value="1"/>
</dbReference>
<dbReference type="InterPro" id="IPR006652">
    <property type="entry name" value="Kelch_1"/>
</dbReference>